<gene>
    <name evidence="4" type="ORF">SAMN05880501_101746</name>
</gene>
<dbReference type="RefSeq" id="WP_097072285.1">
    <property type="nucleotide sequence ID" value="NZ_OBMQ01000001.1"/>
</dbReference>
<dbReference type="Pfam" id="PF09922">
    <property type="entry name" value="LiaF-like_C"/>
    <property type="match status" value="1"/>
</dbReference>
<dbReference type="GO" id="GO:0016020">
    <property type="term" value="C:membrane"/>
    <property type="evidence" value="ECO:0007669"/>
    <property type="project" value="InterPro"/>
</dbReference>
<protein>
    <submittedName>
        <fullName evidence="4">Predicted membrane protein</fullName>
    </submittedName>
</protein>
<keyword evidence="5" id="KW-1185">Reference proteome</keyword>
<dbReference type="NCBIfam" id="NF040535">
    <property type="entry name" value="LiaF_C_term"/>
    <property type="match status" value="1"/>
</dbReference>
<evidence type="ECO:0000256" key="1">
    <source>
        <dbReference type="SAM" id="Phobius"/>
    </source>
</evidence>
<dbReference type="InterPro" id="IPR047793">
    <property type="entry name" value="LiaF_C"/>
</dbReference>
<dbReference type="Proteomes" id="UP000219636">
    <property type="component" value="Unassembled WGS sequence"/>
</dbReference>
<dbReference type="InterPro" id="IPR056066">
    <property type="entry name" value="DUF7649"/>
</dbReference>
<feature type="domain" description="DUF7649" evidence="3">
    <location>
        <begin position="11"/>
        <end position="85"/>
    </location>
</feature>
<dbReference type="Pfam" id="PF24661">
    <property type="entry name" value="DUF7649"/>
    <property type="match status" value="1"/>
</dbReference>
<keyword evidence="1" id="KW-0472">Membrane</keyword>
<dbReference type="InterPro" id="IPR024425">
    <property type="entry name" value="LiaF-like_C"/>
</dbReference>
<evidence type="ECO:0000259" key="2">
    <source>
        <dbReference type="Pfam" id="PF09922"/>
    </source>
</evidence>
<evidence type="ECO:0000313" key="4">
    <source>
        <dbReference type="EMBL" id="SOB94062.1"/>
    </source>
</evidence>
<evidence type="ECO:0000313" key="5">
    <source>
        <dbReference type="Proteomes" id="UP000219636"/>
    </source>
</evidence>
<dbReference type="OrthoDB" id="2351415at2"/>
<reference evidence="5" key="1">
    <citation type="submission" date="2017-08" db="EMBL/GenBank/DDBJ databases">
        <authorList>
            <person name="Varghese N."/>
            <person name="Submissions S."/>
        </authorList>
    </citation>
    <scope>NUCLEOTIDE SEQUENCE [LARGE SCALE GENOMIC DNA]</scope>
    <source>
        <strain evidence="5">JC22</strain>
    </source>
</reference>
<accession>A0A285RNP4</accession>
<sequence length="227" mass="25774">MSRFSTDQLTFITIIVLLIVFVELTIFNNGGAFLLIIGALLLYYSFSKNKRSYFWLGCFFLFIAILTVWSLRLLIVGVLVYLLYKHATKEKKHVTIDTNDFQVKSLETNELIGSTSPPLENYKWQDVQIQRFIGDITIDTTETILPAGTSVISIRQSIGKVQIVVPYEVPFRLQFSTILGEAKILGKGSKRLINEQLVFEDGNPADAKRKLVIHVATWLGDVEVIRK</sequence>
<feature type="transmembrane region" description="Helical" evidence="1">
    <location>
        <begin position="12"/>
        <end position="41"/>
    </location>
</feature>
<name>A0A285RNP4_9BACL</name>
<keyword evidence="1" id="KW-0812">Transmembrane</keyword>
<keyword evidence="1" id="KW-1133">Transmembrane helix</keyword>
<feature type="domain" description="Cell wall-active antibiotics response LiaF-like C-terminal" evidence="2">
    <location>
        <begin position="112"/>
        <end position="224"/>
    </location>
</feature>
<organism evidence="4 5">
    <name type="scientific">Ureibacillus xyleni</name>
    <dbReference type="NCBI Taxonomy" id="614648"/>
    <lineage>
        <taxon>Bacteria</taxon>
        <taxon>Bacillati</taxon>
        <taxon>Bacillota</taxon>
        <taxon>Bacilli</taxon>
        <taxon>Bacillales</taxon>
        <taxon>Caryophanaceae</taxon>
        <taxon>Ureibacillus</taxon>
    </lineage>
</organism>
<dbReference type="EMBL" id="OBMQ01000001">
    <property type="protein sequence ID" value="SOB94062.1"/>
    <property type="molecule type" value="Genomic_DNA"/>
</dbReference>
<dbReference type="AlphaFoldDB" id="A0A285RNP4"/>
<proteinExistence type="predicted"/>
<dbReference type="PIRSF" id="PIRSF031509">
    <property type="entry name" value="Cell_wall_LiaF/YvqF"/>
    <property type="match status" value="1"/>
</dbReference>
<evidence type="ECO:0000259" key="3">
    <source>
        <dbReference type="Pfam" id="PF24661"/>
    </source>
</evidence>
<dbReference type="InterPro" id="IPR016975">
    <property type="entry name" value="Cell_wall_LiaF"/>
</dbReference>
<feature type="transmembrane region" description="Helical" evidence="1">
    <location>
        <begin position="53"/>
        <end position="84"/>
    </location>
</feature>